<dbReference type="AlphaFoldDB" id="A0A841Q5X8"/>
<dbReference type="EMBL" id="JACHGH010000006">
    <property type="protein sequence ID" value="MBB6453808.1"/>
    <property type="molecule type" value="Genomic_DNA"/>
</dbReference>
<dbReference type="RefSeq" id="WP_174496644.1">
    <property type="nucleotide sequence ID" value="NZ_CADDWK010000008.1"/>
</dbReference>
<evidence type="ECO:0000313" key="3">
    <source>
        <dbReference type="Proteomes" id="UP000581688"/>
    </source>
</evidence>
<dbReference type="Proteomes" id="UP000581688">
    <property type="component" value="Unassembled WGS sequence"/>
</dbReference>
<name>A0A841Q5X8_9BACI</name>
<sequence length="64" mass="7201">MSDNHFTRVGTNINDVKEKNAQSGLSYNEAKELIAKTTGGRDTAKYSNTNIEEVQNEINNQHNF</sequence>
<feature type="region of interest" description="Disordered" evidence="1">
    <location>
        <begin position="39"/>
        <end position="64"/>
    </location>
</feature>
<proteinExistence type="predicted"/>
<reference evidence="2 3" key="1">
    <citation type="submission" date="2020-08" db="EMBL/GenBank/DDBJ databases">
        <title>Genomic Encyclopedia of Type Strains, Phase IV (KMG-IV): sequencing the most valuable type-strain genomes for metagenomic binning, comparative biology and taxonomic classification.</title>
        <authorList>
            <person name="Goeker M."/>
        </authorList>
    </citation>
    <scope>NUCLEOTIDE SEQUENCE [LARGE SCALE GENOMIC DNA]</scope>
    <source>
        <strain evidence="2 3">DSM 19612</strain>
    </source>
</reference>
<gene>
    <name evidence="2" type="ORF">HNQ94_002259</name>
</gene>
<evidence type="ECO:0000313" key="2">
    <source>
        <dbReference type="EMBL" id="MBB6453808.1"/>
    </source>
</evidence>
<evidence type="ECO:0000256" key="1">
    <source>
        <dbReference type="SAM" id="MobiDB-lite"/>
    </source>
</evidence>
<keyword evidence="3" id="KW-1185">Reference proteome</keyword>
<accession>A0A841Q5X8</accession>
<organism evidence="2 3">
    <name type="scientific">Salirhabdus euzebyi</name>
    <dbReference type="NCBI Taxonomy" id="394506"/>
    <lineage>
        <taxon>Bacteria</taxon>
        <taxon>Bacillati</taxon>
        <taxon>Bacillota</taxon>
        <taxon>Bacilli</taxon>
        <taxon>Bacillales</taxon>
        <taxon>Bacillaceae</taxon>
        <taxon>Salirhabdus</taxon>
    </lineage>
</organism>
<protein>
    <recommendedName>
        <fullName evidence="4">Gamma-type small acid-soluble spore protein</fullName>
    </recommendedName>
</protein>
<evidence type="ECO:0008006" key="4">
    <source>
        <dbReference type="Google" id="ProtNLM"/>
    </source>
</evidence>
<feature type="compositionally biased region" description="Low complexity" evidence="1">
    <location>
        <begin position="48"/>
        <end position="64"/>
    </location>
</feature>
<comment type="caution">
    <text evidence="2">The sequence shown here is derived from an EMBL/GenBank/DDBJ whole genome shotgun (WGS) entry which is preliminary data.</text>
</comment>